<protein>
    <submittedName>
        <fullName evidence="1">Uncharacterized protein</fullName>
    </submittedName>
</protein>
<proteinExistence type="predicted"/>
<dbReference type="OrthoDB" id="6022482at2"/>
<reference evidence="1 2" key="1">
    <citation type="submission" date="2019-03" db="EMBL/GenBank/DDBJ databases">
        <title>Arenimonas daejeonensis sp. nov., isolated from compost.</title>
        <authorList>
            <person name="Jeon C.O."/>
        </authorList>
    </citation>
    <scope>NUCLEOTIDE SEQUENCE [LARGE SCALE GENOMIC DNA]</scope>
    <source>
        <strain evidence="1 2">R29</strain>
    </source>
</reference>
<organism evidence="1 2">
    <name type="scientific">Arenimonas terrae</name>
    <dbReference type="NCBI Taxonomy" id="2546226"/>
    <lineage>
        <taxon>Bacteria</taxon>
        <taxon>Pseudomonadati</taxon>
        <taxon>Pseudomonadota</taxon>
        <taxon>Gammaproteobacteria</taxon>
        <taxon>Lysobacterales</taxon>
        <taxon>Lysobacteraceae</taxon>
        <taxon>Arenimonas</taxon>
    </lineage>
</organism>
<evidence type="ECO:0000313" key="1">
    <source>
        <dbReference type="EMBL" id="TNJ34405.1"/>
    </source>
</evidence>
<dbReference type="AlphaFoldDB" id="A0A5C4RTW4"/>
<keyword evidence="2" id="KW-1185">Reference proteome</keyword>
<gene>
    <name evidence="1" type="ORF">E1B00_01035</name>
</gene>
<dbReference type="EMBL" id="SMDR01000001">
    <property type="protein sequence ID" value="TNJ34405.1"/>
    <property type="molecule type" value="Genomic_DNA"/>
</dbReference>
<accession>A0A5C4RTW4</accession>
<dbReference type="Proteomes" id="UP000305760">
    <property type="component" value="Unassembled WGS sequence"/>
</dbReference>
<evidence type="ECO:0000313" key="2">
    <source>
        <dbReference type="Proteomes" id="UP000305760"/>
    </source>
</evidence>
<name>A0A5C4RTW4_9GAMM</name>
<sequence length="141" mass="15274">MSTVLWANLLIDGEVSSDESDKAALHRHADKLDGIFQRAAGVSLLSFCDSTDLEYNLGDDEELPEGMTSTNQVMALSGKWIAATEAVRAITAALAEIEARKIRFGLLRNDHDAVVAELKESLAYAGSTQAPDARFNFSIVM</sequence>
<comment type="caution">
    <text evidence="1">The sequence shown here is derived from an EMBL/GenBank/DDBJ whole genome shotgun (WGS) entry which is preliminary data.</text>
</comment>
<dbReference type="RefSeq" id="WP_139444814.1">
    <property type="nucleotide sequence ID" value="NZ_SMDR01000001.1"/>
</dbReference>